<name>D5E412_PRIM1</name>
<protein>
    <submittedName>
        <fullName evidence="2">Uncharacterized protein</fullName>
    </submittedName>
</protein>
<accession>D5E412</accession>
<proteinExistence type="predicted"/>
<keyword evidence="2" id="KW-0614">Plasmid</keyword>
<reference evidence="2 3" key="1">
    <citation type="journal article" date="2011" name="J. Bacteriol.">
        <title>Genome sequences of the biotechnologically important Bacillus megaterium strains QM B1551 and DSM319.</title>
        <authorList>
            <person name="Eppinger M."/>
            <person name="Bunk B."/>
            <person name="Johns M.A."/>
            <person name="Edirisinghe J.N."/>
            <person name="Kutumbaka K.K."/>
            <person name="Koenig S.S."/>
            <person name="Huot Creasy H."/>
            <person name="Rosovitz M.J."/>
            <person name="Riley D.R."/>
            <person name="Daugherty S."/>
            <person name="Martin M."/>
            <person name="Elbourne L.D."/>
            <person name="Paulsen I."/>
            <person name="Biedendieck R."/>
            <person name="Braun C."/>
            <person name="Grayburn S."/>
            <person name="Dhingra S."/>
            <person name="Lukyanchuk V."/>
            <person name="Ball B."/>
            <person name="Ul-Qamar R."/>
            <person name="Seibel J."/>
            <person name="Bremer E."/>
            <person name="Jahn D."/>
            <person name="Ravel J."/>
            <person name="Vary P.S."/>
        </authorList>
    </citation>
    <scope>NUCLEOTIDE SEQUENCE [LARGE SCALE GENOMIC DNA]</scope>
    <source>
        <strain evidence="3">ATCC 12872 / QMB1551</strain>
        <plasmid evidence="2">pBM600</plasmid>
    </source>
</reference>
<evidence type="ECO:0000313" key="3">
    <source>
        <dbReference type="Proteomes" id="UP000000935"/>
    </source>
</evidence>
<dbReference type="HOGENOM" id="CLU_3340178_0_0_9"/>
<sequence length="37" mass="3966">MTGDRAAFSRSQTVTSSKASCSCFTNKGSERLGFALY</sequence>
<organism evidence="2 3">
    <name type="scientific">Priestia megaterium (strain ATCC 12872 / QMB1551)</name>
    <name type="common">Bacillus megaterium</name>
    <dbReference type="NCBI Taxonomy" id="545693"/>
    <lineage>
        <taxon>Bacteria</taxon>
        <taxon>Bacillati</taxon>
        <taxon>Bacillota</taxon>
        <taxon>Bacilli</taxon>
        <taxon>Bacillales</taxon>
        <taxon>Bacillaceae</taxon>
        <taxon>Priestia</taxon>
    </lineage>
</organism>
<feature type="region of interest" description="Disordered" evidence="1">
    <location>
        <begin position="1"/>
        <end position="22"/>
    </location>
</feature>
<evidence type="ECO:0000256" key="1">
    <source>
        <dbReference type="SAM" id="MobiDB-lite"/>
    </source>
</evidence>
<dbReference type="EMBL" id="CP001989">
    <property type="protein sequence ID" value="ADE72537.1"/>
    <property type="molecule type" value="Genomic_DNA"/>
</dbReference>
<dbReference type="AlphaFoldDB" id="D5E412"/>
<dbReference type="Proteomes" id="UP000000935">
    <property type="component" value="Plasmid pBM600"/>
</dbReference>
<dbReference type="KEGG" id="bmq:BMQ_pBM60106"/>
<feature type="compositionally biased region" description="Polar residues" evidence="1">
    <location>
        <begin position="9"/>
        <end position="22"/>
    </location>
</feature>
<geneLocation type="plasmid" evidence="2 3">
    <name>pBM600</name>
</geneLocation>
<gene>
    <name evidence="2" type="ordered locus">BMQ_pBM60106</name>
</gene>
<evidence type="ECO:0000313" key="2">
    <source>
        <dbReference type="EMBL" id="ADE72537.1"/>
    </source>
</evidence>
<keyword evidence="3" id="KW-1185">Reference proteome</keyword>